<evidence type="ECO:0000259" key="12">
    <source>
        <dbReference type="Pfam" id="PF22599"/>
    </source>
</evidence>
<dbReference type="PRINTS" id="PR00702">
    <property type="entry name" value="ACRIFLAVINRP"/>
</dbReference>
<evidence type="ECO:0000256" key="2">
    <source>
        <dbReference type="ARBA" id="ARBA00022448"/>
    </source>
</evidence>
<feature type="domain" description="Protein translocase subunit SecDF P1" evidence="11">
    <location>
        <begin position="137"/>
        <end position="195"/>
    </location>
</feature>
<feature type="transmembrane region" description="Helical" evidence="9">
    <location>
        <begin position="463"/>
        <end position="488"/>
    </location>
</feature>
<comment type="similarity">
    <text evidence="9">Belongs to the SecD/SecF family. SecD subfamily.</text>
</comment>
<comment type="subunit">
    <text evidence="9">Forms a complex with SecF. Part of the essential Sec protein translocation apparatus which comprises SecA, SecYEG and auxiliary proteins SecDF-YajC and YidC.</text>
</comment>
<feature type="transmembrane region" description="Helical" evidence="9">
    <location>
        <begin position="391"/>
        <end position="412"/>
    </location>
</feature>
<dbReference type="GO" id="GO:0015450">
    <property type="term" value="F:protein-transporting ATPase activity"/>
    <property type="evidence" value="ECO:0007669"/>
    <property type="project" value="InterPro"/>
</dbReference>
<keyword evidence="5 9" id="KW-0653">Protein transport</keyword>
<dbReference type="RefSeq" id="WP_045809147.1">
    <property type="nucleotide sequence ID" value="NZ_LANX01000001.1"/>
</dbReference>
<evidence type="ECO:0000256" key="8">
    <source>
        <dbReference type="ARBA" id="ARBA00023136"/>
    </source>
</evidence>
<comment type="caution">
    <text evidence="9">Lacks conserved residue(s) required for the propagation of feature annotation.</text>
</comment>
<evidence type="ECO:0000259" key="11">
    <source>
        <dbReference type="Pfam" id="PF21760"/>
    </source>
</evidence>
<evidence type="ECO:0000313" key="14">
    <source>
        <dbReference type="Proteomes" id="UP000033562"/>
    </source>
</evidence>
<dbReference type="InterPro" id="IPR005791">
    <property type="entry name" value="SecD"/>
</dbReference>
<evidence type="ECO:0000256" key="6">
    <source>
        <dbReference type="ARBA" id="ARBA00022989"/>
    </source>
</evidence>
<dbReference type="Gene3D" id="3.30.1360.200">
    <property type="match status" value="1"/>
</dbReference>
<dbReference type="SUPFAM" id="SSF82866">
    <property type="entry name" value="Multidrug efflux transporter AcrB transmembrane domain"/>
    <property type="match status" value="1"/>
</dbReference>
<dbReference type="InterPro" id="IPR001036">
    <property type="entry name" value="Acrflvin-R"/>
</dbReference>
<dbReference type="InterPro" id="IPR048631">
    <property type="entry name" value="SecD_1st"/>
</dbReference>
<comment type="caution">
    <text evidence="13">The sequence shown here is derived from an EMBL/GenBank/DDBJ whole genome shotgun (WGS) entry which is preliminary data.</text>
</comment>
<protein>
    <recommendedName>
        <fullName evidence="9">Protein translocase subunit SecD</fullName>
    </recommendedName>
</protein>
<dbReference type="PANTHER" id="PTHR30081:SF1">
    <property type="entry name" value="PROTEIN TRANSLOCASE SUBUNIT SECD"/>
    <property type="match status" value="1"/>
</dbReference>
<keyword evidence="14" id="KW-1185">Reference proteome</keyword>
<evidence type="ECO:0000256" key="1">
    <source>
        <dbReference type="ARBA" id="ARBA00004651"/>
    </source>
</evidence>
<dbReference type="GO" id="GO:0006605">
    <property type="term" value="P:protein targeting"/>
    <property type="evidence" value="ECO:0007669"/>
    <property type="project" value="UniProtKB-UniRule"/>
</dbReference>
<keyword evidence="4 9" id="KW-0812">Transmembrane</keyword>
<evidence type="ECO:0000256" key="3">
    <source>
        <dbReference type="ARBA" id="ARBA00022475"/>
    </source>
</evidence>
<dbReference type="InterPro" id="IPR048634">
    <property type="entry name" value="SecD_SecF_C"/>
</dbReference>
<proteinExistence type="inferred from homology"/>
<evidence type="ECO:0000256" key="5">
    <source>
        <dbReference type="ARBA" id="ARBA00022927"/>
    </source>
</evidence>
<feature type="domain" description="SecDF P1 head subdomain" evidence="12">
    <location>
        <begin position="215"/>
        <end position="319"/>
    </location>
</feature>
<sequence length="502" mass="55566">MRLSIKAIAIFLLCVVSVYSILPNFIEGSFLLAKNKINLGLDLQGGGYLLLKIDFQEHLKERLYNLSDELKDFLQREKISYTQLYVNQETLILNLNNKENIYEIKKKYKDIEIVDKVEYITIAFNKAYIKKVYRDIMSSSINNIQRRLDTSGTKEISIKSHGTDKISLQIPGIYNIKNIRSLLGKTARLTFHLLEDVKKLSDINSFTTVLLHDSLGNTYPVLRKVEISGDSLIDVSAGVNQVGKAVVYFKFNTFATKKFAKITKENFGKPFAIVLDNVVLTAPIINEPIMGGSGEISGNFTFDRAKELAILLKSGALPAPLHVVEEKTIGPSLGADSIAQGKVAMVTSILLVSIFIILIYGPFGIIAVIGLVFNIIFILFILTLLQATLTLPGIAGITLTIGMSVDANVLIFERIREEIKATNKLRWSIDTGFKNAMSTIFDSNITTLIVAVIMFMIGSGPISGFAVTLSIGIICSMLSAITLTRLLIDLWVAVMKLKIVKI</sequence>
<keyword evidence="3 9" id="KW-1003">Cell membrane</keyword>
<dbReference type="InterPro" id="IPR054384">
    <property type="entry name" value="SecDF_P1_head"/>
</dbReference>
<dbReference type="Pfam" id="PF21760">
    <property type="entry name" value="SecD_1st"/>
    <property type="match status" value="1"/>
</dbReference>
<evidence type="ECO:0000313" key="13">
    <source>
        <dbReference type="EMBL" id="KJV69434.1"/>
    </source>
</evidence>
<feature type="transmembrane region" description="Helical" evidence="9">
    <location>
        <begin position="365"/>
        <end position="385"/>
    </location>
</feature>
<comment type="subcellular location">
    <subcellularLocation>
        <location evidence="1 9">Cell membrane</location>
        <topology evidence="1 9">Multi-pass membrane protein</topology>
    </subcellularLocation>
</comment>
<organism evidence="13 14">
    <name type="scientific">Candidatus Neoehrlichia procyonis str. RAC413</name>
    <dbReference type="NCBI Taxonomy" id="1359163"/>
    <lineage>
        <taxon>Bacteria</taxon>
        <taxon>Pseudomonadati</taxon>
        <taxon>Pseudomonadota</taxon>
        <taxon>Alphaproteobacteria</taxon>
        <taxon>Rickettsiales</taxon>
        <taxon>Anaplasmataceae</taxon>
        <taxon>Candidatus Neoehrlichia</taxon>
    </lineage>
</organism>
<dbReference type="EMBL" id="LANX01000001">
    <property type="protein sequence ID" value="KJV69434.1"/>
    <property type="molecule type" value="Genomic_DNA"/>
</dbReference>
<dbReference type="FunFam" id="1.20.1640.10:FF:000004">
    <property type="entry name" value="Protein translocase subunit SecD"/>
    <property type="match status" value="1"/>
</dbReference>
<dbReference type="GO" id="GO:0065002">
    <property type="term" value="P:intracellular protein transmembrane transport"/>
    <property type="evidence" value="ECO:0007669"/>
    <property type="project" value="UniProtKB-UniRule"/>
</dbReference>
<gene>
    <name evidence="9 13" type="primary">secD</name>
    <name evidence="13" type="ORF">NLO413_0826</name>
</gene>
<keyword evidence="8 9" id="KW-0472">Membrane</keyword>
<dbReference type="Pfam" id="PF02355">
    <property type="entry name" value="SecD_SecF_C"/>
    <property type="match status" value="1"/>
</dbReference>
<feature type="domain" description="Protein export membrane protein SecD/SecF C-terminal" evidence="10">
    <location>
        <begin position="323"/>
        <end position="485"/>
    </location>
</feature>
<evidence type="ECO:0000259" key="10">
    <source>
        <dbReference type="Pfam" id="PF02355"/>
    </source>
</evidence>
<dbReference type="HAMAP" id="MF_01463_B">
    <property type="entry name" value="SecD_B"/>
    <property type="match status" value="1"/>
</dbReference>
<dbReference type="GO" id="GO:0043952">
    <property type="term" value="P:protein transport by the Sec complex"/>
    <property type="evidence" value="ECO:0007669"/>
    <property type="project" value="UniProtKB-UniRule"/>
</dbReference>
<dbReference type="InterPro" id="IPR022813">
    <property type="entry name" value="SecD/SecF_arch_bac"/>
</dbReference>
<evidence type="ECO:0000256" key="9">
    <source>
        <dbReference type="HAMAP-Rule" id="MF_01463"/>
    </source>
</evidence>
<accession>A0A0F3NR94</accession>
<dbReference type="Gene3D" id="3.30.70.3400">
    <property type="match status" value="1"/>
</dbReference>
<evidence type="ECO:0000256" key="7">
    <source>
        <dbReference type="ARBA" id="ARBA00023010"/>
    </source>
</evidence>
<dbReference type="NCBIfam" id="TIGR01129">
    <property type="entry name" value="secD"/>
    <property type="match status" value="1"/>
</dbReference>
<dbReference type="PATRIC" id="fig|1359163.3.peg.798"/>
<dbReference type="InterPro" id="IPR055344">
    <property type="entry name" value="SecD_SecF_C_bact"/>
</dbReference>
<dbReference type="GO" id="GO:0005886">
    <property type="term" value="C:plasma membrane"/>
    <property type="evidence" value="ECO:0007669"/>
    <property type="project" value="UniProtKB-SubCell"/>
</dbReference>
<name>A0A0F3NR94_9RICK</name>
<dbReference type="PANTHER" id="PTHR30081">
    <property type="entry name" value="PROTEIN-EXPORT MEMBRANE PROTEIN SEC"/>
    <property type="match status" value="1"/>
</dbReference>
<dbReference type="AlphaFoldDB" id="A0A0F3NR94"/>
<dbReference type="Gene3D" id="1.20.1640.10">
    <property type="entry name" value="Multidrug efflux transporter AcrB transmembrane domain"/>
    <property type="match status" value="1"/>
</dbReference>
<keyword evidence="2 9" id="KW-0813">Transport</keyword>
<dbReference type="OrthoDB" id="9805019at2"/>
<keyword evidence="7 9" id="KW-0811">Translocation</keyword>
<reference evidence="13 14" key="1">
    <citation type="submission" date="2015-02" db="EMBL/GenBank/DDBJ databases">
        <title>Genome Sequencing of Rickettsiales.</title>
        <authorList>
            <person name="Daugherty S.C."/>
            <person name="Su Q."/>
            <person name="Abolude K."/>
            <person name="Beier-Sexton M."/>
            <person name="Carlyon J.A."/>
            <person name="Carter R."/>
            <person name="Day N.P."/>
            <person name="Dumler S.J."/>
            <person name="Dyachenko V."/>
            <person name="Godinez A."/>
            <person name="Kurtti T.J."/>
            <person name="Lichay M."/>
            <person name="Mullins K.E."/>
            <person name="Ott S."/>
            <person name="Pappas-Brown V."/>
            <person name="Paris D.H."/>
            <person name="Patel P."/>
            <person name="Richards A.L."/>
            <person name="Sadzewicz L."/>
            <person name="Sears K."/>
            <person name="Seidman D."/>
            <person name="Sengamalay N."/>
            <person name="Stenos J."/>
            <person name="Tallon L.J."/>
            <person name="Vincent G."/>
            <person name="Fraser C.M."/>
            <person name="Munderloh U."/>
            <person name="Dunning-Hotopp J.C."/>
        </authorList>
    </citation>
    <scope>NUCLEOTIDE SEQUENCE [LARGE SCALE GENOMIC DNA]</scope>
    <source>
        <strain evidence="13 14">RAC413</strain>
    </source>
</reference>
<dbReference type="Pfam" id="PF22599">
    <property type="entry name" value="SecDF_P1_head"/>
    <property type="match status" value="1"/>
</dbReference>
<comment type="function">
    <text evidence="9">Part of the Sec protein translocase complex. Interacts with the SecYEG preprotein conducting channel. SecDF uses the proton motive force (PMF) to complete protein translocation after the ATP-dependent function of SecA.</text>
</comment>
<evidence type="ECO:0000256" key="4">
    <source>
        <dbReference type="ARBA" id="ARBA00022692"/>
    </source>
</evidence>
<keyword evidence="6 9" id="KW-1133">Transmembrane helix</keyword>
<dbReference type="NCBIfam" id="TIGR00916">
    <property type="entry name" value="2A0604s01"/>
    <property type="match status" value="1"/>
</dbReference>
<dbReference type="STRING" id="1359163.NLO413_0826"/>
<dbReference type="Proteomes" id="UP000033562">
    <property type="component" value="Unassembled WGS sequence"/>
</dbReference>
<feature type="transmembrane region" description="Helical" evidence="9">
    <location>
        <begin position="433"/>
        <end position="457"/>
    </location>
</feature>
<feature type="transmembrane region" description="Helical" evidence="9">
    <location>
        <begin position="343"/>
        <end position="360"/>
    </location>
</feature>